<dbReference type="SUPFAM" id="SSF103515">
    <property type="entry name" value="Autotransporter"/>
    <property type="match status" value="1"/>
</dbReference>
<protein>
    <recommendedName>
        <fullName evidence="1">Autotransporter domain-containing protein</fullName>
    </recommendedName>
</protein>
<evidence type="ECO:0000313" key="2">
    <source>
        <dbReference type="EMBL" id="PTE22378.1"/>
    </source>
</evidence>
<proteinExistence type="predicted"/>
<feature type="domain" description="Autotransporter" evidence="1">
    <location>
        <begin position="1"/>
        <end position="143"/>
    </location>
</feature>
<dbReference type="RefSeq" id="WP_107663248.1">
    <property type="nucleotide sequence ID" value="NZ_PZKG01000023.1"/>
</dbReference>
<reference evidence="2 3" key="1">
    <citation type="submission" date="2018-03" db="EMBL/GenBank/DDBJ databases">
        <title>Cereibacter changlensis.</title>
        <authorList>
            <person name="Meyer T.E."/>
            <person name="Miller S."/>
            <person name="Lodha T."/>
            <person name="Gandham S."/>
            <person name="Chintalapati S."/>
            <person name="Chintalapati V.R."/>
        </authorList>
    </citation>
    <scope>NUCLEOTIDE SEQUENCE [LARGE SCALE GENOMIC DNA]</scope>
    <source>
        <strain evidence="2 3">JA139</strain>
    </source>
</reference>
<evidence type="ECO:0000313" key="3">
    <source>
        <dbReference type="Proteomes" id="UP000241010"/>
    </source>
</evidence>
<comment type="caution">
    <text evidence="2">The sequence shown here is derived from an EMBL/GenBank/DDBJ whole genome shotgun (WGS) entry which is preliminary data.</text>
</comment>
<dbReference type="PROSITE" id="PS51208">
    <property type="entry name" value="AUTOTRANSPORTER"/>
    <property type="match status" value="1"/>
</dbReference>
<dbReference type="EMBL" id="PZKG01000023">
    <property type="protein sequence ID" value="PTE22378.1"/>
    <property type="molecule type" value="Genomic_DNA"/>
</dbReference>
<dbReference type="InterPro" id="IPR005546">
    <property type="entry name" value="Autotransporte_beta"/>
</dbReference>
<dbReference type="Pfam" id="PF03797">
    <property type="entry name" value="Autotransporter"/>
    <property type="match status" value="1"/>
</dbReference>
<keyword evidence="3" id="KW-1185">Reference proteome</keyword>
<name>A0A2T4JWS9_9RHOB</name>
<evidence type="ECO:0000259" key="1">
    <source>
        <dbReference type="PROSITE" id="PS51208"/>
    </source>
</evidence>
<accession>A0A2T4JWS9</accession>
<dbReference type="Gene3D" id="2.40.128.130">
    <property type="entry name" value="Autotransporter beta-domain"/>
    <property type="match status" value="1"/>
</dbReference>
<gene>
    <name evidence="2" type="ORF">C5F48_07305</name>
</gene>
<sequence>MVSGLGAYAGLSYSHTDVDGYTGGAAGAANLVVPSYDIEKTDIHAGLRRTASWTTVGGTLLNGFLGAGVGANLSGDSSILTSYAGSGTGYSSIVENDQGAYATLEFGLSGEVAPGVTIAAAYGGRFNDEGNEQSAMLRISASF</sequence>
<organism evidence="2 3">
    <name type="scientific">Cereibacter changlensis JA139</name>
    <dbReference type="NCBI Taxonomy" id="1188249"/>
    <lineage>
        <taxon>Bacteria</taxon>
        <taxon>Pseudomonadati</taxon>
        <taxon>Pseudomonadota</taxon>
        <taxon>Alphaproteobacteria</taxon>
        <taxon>Rhodobacterales</taxon>
        <taxon>Paracoccaceae</taxon>
        <taxon>Cereibacter</taxon>
    </lineage>
</organism>
<dbReference type="Proteomes" id="UP000241010">
    <property type="component" value="Unassembled WGS sequence"/>
</dbReference>
<dbReference type="InterPro" id="IPR036709">
    <property type="entry name" value="Autotransporte_beta_dom_sf"/>
</dbReference>
<dbReference type="AlphaFoldDB" id="A0A2T4JWS9"/>